<dbReference type="EMBL" id="JBHSBV010000003">
    <property type="protein sequence ID" value="MFC4201279.1"/>
    <property type="molecule type" value="Genomic_DNA"/>
</dbReference>
<gene>
    <name evidence="2" type="ORF">ACFOY1_09960</name>
</gene>
<dbReference type="RefSeq" id="WP_343218689.1">
    <property type="nucleotide sequence ID" value="NZ_JAHTBN010000002.1"/>
</dbReference>
<dbReference type="InterPro" id="IPR005064">
    <property type="entry name" value="BUG"/>
</dbReference>
<dbReference type="Gene3D" id="3.40.190.10">
    <property type="entry name" value="Periplasmic binding protein-like II"/>
    <property type="match status" value="1"/>
</dbReference>
<evidence type="ECO:0000256" key="1">
    <source>
        <dbReference type="ARBA" id="ARBA00006987"/>
    </source>
</evidence>
<comment type="caution">
    <text evidence="2">The sequence shown here is derived from an EMBL/GenBank/DDBJ whole genome shotgun (WGS) entry which is preliminary data.</text>
</comment>
<dbReference type="InterPro" id="IPR042100">
    <property type="entry name" value="Bug_dom1"/>
</dbReference>
<dbReference type="PANTHER" id="PTHR42928">
    <property type="entry name" value="TRICARBOXYLATE-BINDING PROTEIN"/>
    <property type="match status" value="1"/>
</dbReference>
<proteinExistence type="inferred from homology"/>
<name>A0ABV8NZL0_9BURK</name>
<dbReference type="CDD" id="cd13578">
    <property type="entry name" value="PBP2_Bug27"/>
    <property type="match status" value="1"/>
</dbReference>
<dbReference type="PANTHER" id="PTHR42928:SF5">
    <property type="entry name" value="BLR1237 PROTEIN"/>
    <property type="match status" value="1"/>
</dbReference>
<protein>
    <submittedName>
        <fullName evidence="2">Tripartite tricarboxylate transporter substrate binding protein</fullName>
    </submittedName>
</protein>
<dbReference type="Proteomes" id="UP001595848">
    <property type="component" value="Unassembled WGS sequence"/>
</dbReference>
<evidence type="ECO:0000313" key="2">
    <source>
        <dbReference type="EMBL" id="MFC4201279.1"/>
    </source>
</evidence>
<keyword evidence="3" id="KW-1185">Reference proteome</keyword>
<dbReference type="SUPFAM" id="SSF53850">
    <property type="entry name" value="Periplasmic binding protein-like II"/>
    <property type="match status" value="1"/>
</dbReference>
<comment type="similarity">
    <text evidence="1">Belongs to the UPF0065 (bug) family.</text>
</comment>
<dbReference type="Pfam" id="PF03401">
    <property type="entry name" value="TctC"/>
    <property type="match status" value="1"/>
</dbReference>
<organism evidence="2 3">
    <name type="scientific">Candidimonas humi</name>
    <dbReference type="NCBI Taxonomy" id="683355"/>
    <lineage>
        <taxon>Bacteria</taxon>
        <taxon>Pseudomonadati</taxon>
        <taxon>Pseudomonadota</taxon>
        <taxon>Betaproteobacteria</taxon>
        <taxon>Burkholderiales</taxon>
        <taxon>Alcaligenaceae</taxon>
        <taxon>Candidimonas</taxon>
    </lineage>
</organism>
<evidence type="ECO:0000313" key="3">
    <source>
        <dbReference type="Proteomes" id="UP001595848"/>
    </source>
</evidence>
<dbReference type="Gene3D" id="3.40.190.150">
    <property type="entry name" value="Bordetella uptake gene, domain 1"/>
    <property type="match status" value="1"/>
</dbReference>
<reference evidence="3" key="1">
    <citation type="journal article" date="2019" name="Int. J. Syst. Evol. Microbiol.">
        <title>The Global Catalogue of Microorganisms (GCM) 10K type strain sequencing project: providing services to taxonomists for standard genome sequencing and annotation.</title>
        <authorList>
            <consortium name="The Broad Institute Genomics Platform"/>
            <consortium name="The Broad Institute Genome Sequencing Center for Infectious Disease"/>
            <person name="Wu L."/>
            <person name="Ma J."/>
        </authorList>
    </citation>
    <scope>NUCLEOTIDE SEQUENCE [LARGE SCALE GENOMIC DNA]</scope>
    <source>
        <strain evidence="3">LMG 24813</strain>
    </source>
</reference>
<sequence length="277" mass="29441">MARLTAKQMNQFFNSPVIVENRPGAGNIIGWTTVARAPADGYTLLTTELSYVIAPGVVAHLPFDARRDFAQIVTIASVPHVMAINPSVPAKNVQEFIAYAKANPGKLNFGSGGLGTNPHMCGELFKSLAGVDLVHVPYKGAAAATQDLLTGQIQMLTSSIPTMLPYIKSGKLRALMVTSDKRSPVLPDVPSAVEVGMPKMVATFWVGLAAPAKTPAAVIARLNQAVVESLSKPDFRKRLADMGMDPIGNTPAQATEFVSKEIDRWAAVAKTAHIQIG</sequence>
<accession>A0ABV8NZL0</accession>